<organism evidence="9 10">
    <name type="scientific">Aerococcus sanguinicola</name>
    <dbReference type="NCBI Taxonomy" id="119206"/>
    <lineage>
        <taxon>Bacteria</taxon>
        <taxon>Bacillati</taxon>
        <taxon>Bacillota</taxon>
        <taxon>Bacilli</taxon>
        <taxon>Lactobacillales</taxon>
        <taxon>Aerococcaceae</taxon>
        <taxon>Aerococcus</taxon>
    </lineage>
</organism>
<comment type="pathway">
    <text evidence="7">Carbohydrate metabolism; D-tagatose 6-phosphate degradation; D-glyceraldehyde 3-phosphate and glycerone phosphate from D-tagatose 6-phosphate: step 1/2.</text>
</comment>
<accession>A0A2I1MQA1</accession>
<dbReference type="Gene3D" id="3.40.1190.20">
    <property type="match status" value="1"/>
</dbReference>
<evidence type="ECO:0000256" key="5">
    <source>
        <dbReference type="ARBA" id="ARBA00022777"/>
    </source>
</evidence>
<dbReference type="RefSeq" id="WP_070486288.1">
    <property type="nucleotide sequence ID" value="NZ_CAJHKM010000001.1"/>
</dbReference>
<dbReference type="GO" id="GO:0044281">
    <property type="term" value="P:small molecule metabolic process"/>
    <property type="evidence" value="ECO:0007669"/>
    <property type="project" value="UniProtKB-ARBA"/>
</dbReference>
<gene>
    <name evidence="9" type="ORF">CYJ28_04115</name>
</gene>
<dbReference type="GO" id="GO:0005988">
    <property type="term" value="P:lactose metabolic process"/>
    <property type="evidence" value="ECO:0007669"/>
    <property type="project" value="UniProtKB-KW"/>
</dbReference>
<comment type="similarity">
    <text evidence="1">Belongs to the carbohydrate kinase pfkB family.</text>
</comment>
<dbReference type="GO" id="GO:2001059">
    <property type="term" value="P:D-tagatose 6-phosphate catabolic process"/>
    <property type="evidence" value="ECO:0007669"/>
    <property type="project" value="UniProtKB-UniPathway"/>
</dbReference>
<evidence type="ECO:0000256" key="2">
    <source>
        <dbReference type="ARBA" id="ARBA00022679"/>
    </source>
</evidence>
<dbReference type="Proteomes" id="UP000234239">
    <property type="component" value="Unassembled WGS sequence"/>
</dbReference>
<keyword evidence="4 7" id="KW-0547">Nucleotide-binding</keyword>
<dbReference type="CDD" id="cd01164">
    <property type="entry name" value="FruK_PfkB_like"/>
    <property type="match status" value="1"/>
</dbReference>
<dbReference type="PROSITE" id="PS00583">
    <property type="entry name" value="PFKB_KINASES_1"/>
    <property type="match status" value="1"/>
</dbReference>
<keyword evidence="5 9" id="KW-0418">Kinase</keyword>
<keyword evidence="2 7" id="KW-0808">Transferase</keyword>
<dbReference type="InterPro" id="IPR002173">
    <property type="entry name" value="Carboh/pur_kinase_PfkB_CS"/>
</dbReference>
<comment type="similarity">
    <text evidence="7">Belongs to the carbohydrate kinase PfkB family. LacC subfamily.</text>
</comment>
<sequence length="314" mass="33829">MILTVTMNPSIDISYPIDHLEIDGVTRCQEVSKTAGGKGLNVARVIHQLGEDVLTTGILGGHHGAFIKDQLDRDGIKNAFSTCAGETRDSIAILHEGKQTEILESGPTISKEEEAAFLDQFQGLLDQVDTMTISGSMAKGLSPDLYTELIRRAAQAGVSTLLDSSGQFLADAIASSDKPLLIKPNHHELGDLIGETLDPSDLNSLHQALLNPRFQGIEWIVVSLGGEGAFVKHQDTFYKADIPSIEVVNPVGSGDSTIAGLAIAISQHKSPEEVIKYGMTAGILNTMEKKTGHVNPDKFQTIYDQIEIKNYPNT</sequence>
<protein>
    <recommendedName>
        <fullName evidence="7">Tagatose-6-phosphate kinase</fullName>
        <ecNumber evidence="7">2.7.1.144</ecNumber>
    </recommendedName>
</protein>
<dbReference type="Pfam" id="PF00294">
    <property type="entry name" value="PfkB"/>
    <property type="match status" value="1"/>
</dbReference>
<dbReference type="GO" id="GO:0005829">
    <property type="term" value="C:cytosol"/>
    <property type="evidence" value="ECO:0007669"/>
    <property type="project" value="TreeGrafter"/>
</dbReference>
<dbReference type="SUPFAM" id="SSF53613">
    <property type="entry name" value="Ribokinase-like"/>
    <property type="match status" value="1"/>
</dbReference>
<comment type="catalytic activity">
    <reaction evidence="7">
        <text>D-tagatofuranose 6-phosphate + ATP = D-tagatofuranose 1,6-bisphosphate + ADP + H(+)</text>
        <dbReference type="Rhea" id="RHEA:12420"/>
        <dbReference type="ChEBI" id="CHEBI:15378"/>
        <dbReference type="ChEBI" id="CHEBI:30616"/>
        <dbReference type="ChEBI" id="CHEBI:58694"/>
        <dbReference type="ChEBI" id="CHEBI:58695"/>
        <dbReference type="ChEBI" id="CHEBI:456216"/>
        <dbReference type="EC" id="2.7.1.144"/>
    </reaction>
</comment>
<dbReference type="OrthoDB" id="9801219at2"/>
<dbReference type="PROSITE" id="PS00584">
    <property type="entry name" value="PFKB_KINASES_2"/>
    <property type="match status" value="1"/>
</dbReference>
<dbReference type="InterPro" id="IPR011611">
    <property type="entry name" value="PfkB_dom"/>
</dbReference>
<evidence type="ECO:0000256" key="3">
    <source>
        <dbReference type="ARBA" id="ARBA00022736"/>
    </source>
</evidence>
<name>A0A2I1MQA1_9LACT</name>
<dbReference type="InterPro" id="IPR029056">
    <property type="entry name" value="Ribokinase-like"/>
</dbReference>
<evidence type="ECO:0000313" key="9">
    <source>
        <dbReference type="EMBL" id="PKZ22306.1"/>
    </source>
</evidence>
<reference evidence="9 10" key="1">
    <citation type="submission" date="2017-12" db="EMBL/GenBank/DDBJ databases">
        <title>Phylogenetic diversity of female urinary microbiome.</title>
        <authorList>
            <person name="Thomas-White K."/>
            <person name="Wolfe A.J."/>
        </authorList>
    </citation>
    <scope>NUCLEOTIDE SEQUENCE [LARGE SCALE GENOMIC DNA]</scope>
    <source>
        <strain evidence="9 10">UMB0139</strain>
    </source>
</reference>
<evidence type="ECO:0000259" key="8">
    <source>
        <dbReference type="Pfam" id="PF00294"/>
    </source>
</evidence>
<keyword evidence="3 7" id="KW-0423">Lactose metabolism</keyword>
<evidence type="ECO:0000256" key="6">
    <source>
        <dbReference type="ARBA" id="ARBA00022840"/>
    </source>
</evidence>
<evidence type="ECO:0000256" key="4">
    <source>
        <dbReference type="ARBA" id="ARBA00022741"/>
    </source>
</evidence>
<dbReference type="PANTHER" id="PTHR46566">
    <property type="entry name" value="1-PHOSPHOFRUCTOKINASE-RELATED"/>
    <property type="match status" value="1"/>
</dbReference>
<dbReference type="EMBL" id="PKGY01000002">
    <property type="protein sequence ID" value="PKZ22306.1"/>
    <property type="molecule type" value="Genomic_DNA"/>
</dbReference>
<proteinExistence type="inferred from homology"/>
<dbReference type="GO" id="GO:0005524">
    <property type="term" value="F:ATP binding"/>
    <property type="evidence" value="ECO:0007669"/>
    <property type="project" value="UniProtKB-KW"/>
</dbReference>
<dbReference type="PANTHER" id="PTHR46566:SF5">
    <property type="entry name" value="1-PHOSPHOFRUCTOKINASE"/>
    <property type="match status" value="1"/>
</dbReference>
<dbReference type="AlphaFoldDB" id="A0A2I1MQA1"/>
<dbReference type="FunFam" id="3.40.1190.20:FF:000001">
    <property type="entry name" value="Phosphofructokinase"/>
    <property type="match status" value="1"/>
</dbReference>
<dbReference type="UniPathway" id="UPA00704">
    <property type="reaction ID" value="UER00715"/>
</dbReference>
<evidence type="ECO:0000256" key="1">
    <source>
        <dbReference type="ARBA" id="ARBA00005380"/>
    </source>
</evidence>
<evidence type="ECO:0000313" key="10">
    <source>
        <dbReference type="Proteomes" id="UP000234239"/>
    </source>
</evidence>
<dbReference type="InterPro" id="IPR017583">
    <property type="entry name" value="Tagatose/fructose_Pkinase"/>
</dbReference>
<keyword evidence="6 7" id="KW-0067">ATP-binding</keyword>
<dbReference type="GO" id="GO:0009024">
    <property type="term" value="F:tagatose-6-phosphate kinase activity"/>
    <property type="evidence" value="ECO:0007669"/>
    <property type="project" value="UniProtKB-EC"/>
</dbReference>
<dbReference type="NCBIfam" id="TIGR03168">
    <property type="entry name" value="1-PFK"/>
    <property type="match status" value="1"/>
</dbReference>
<dbReference type="GO" id="GO:0008443">
    <property type="term" value="F:phosphofructokinase activity"/>
    <property type="evidence" value="ECO:0007669"/>
    <property type="project" value="TreeGrafter"/>
</dbReference>
<dbReference type="EC" id="2.7.1.144" evidence="7"/>
<dbReference type="GO" id="GO:0016052">
    <property type="term" value="P:carbohydrate catabolic process"/>
    <property type="evidence" value="ECO:0007669"/>
    <property type="project" value="UniProtKB-ARBA"/>
</dbReference>
<evidence type="ECO:0000256" key="7">
    <source>
        <dbReference type="PIRNR" id="PIRNR000535"/>
    </source>
</evidence>
<comment type="caution">
    <text evidence="9">The sequence shown here is derived from an EMBL/GenBank/DDBJ whole genome shotgun (WGS) entry which is preliminary data.</text>
</comment>
<dbReference type="PIRSF" id="PIRSF000535">
    <property type="entry name" value="1PFK/6PFK/LacC"/>
    <property type="match status" value="1"/>
</dbReference>
<feature type="domain" description="Carbohydrate kinase PfkB" evidence="8">
    <location>
        <begin position="8"/>
        <end position="296"/>
    </location>
</feature>